<dbReference type="InterPro" id="IPR000387">
    <property type="entry name" value="Tyr_Pase_dom"/>
</dbReference>
<dbReference type="InterPro" id="IPR016130">
    <property type="entry name" value="Tyr_Pase_AS"/>
</dbReference>
<dbReference type="PROSITE" id="PS00383">
    <property type="entry name" value="TYR_PHOSPHATASE_1"/>
    <property type="match status" value="1"/>
</dbReference>
<dbReference type="PANTHER" id="PTHR10367:SF9">
    <property type="entry name" value="DUAL-SPECIFICITY PHOSPHATASE 11 (RNA_RNP COMPLEX 1-INTERACTING)"/>
    <property type="match status" value="1"/>
</dbReference>
<dbReference type="PANTHER" id="PTHR10367">
    <property type="entry name" value="MRNA-CAPPING ENZYME"/>
    <property type="match status" value="1"/>
</dbReference>
<feature type="domain" description="Tyrosine specific protein phosphatases" evidence="2">
    <location>
        <begin position="103"/>
        <end position="179"/>
    </location>
</feature>
<dbReference type="Gene3D" id="3.90.190.10">
    <property type="entry name" value="Protein tyrosine phosphatase superfamily"/>
    <property type="match status" value="1"/>
</dbReference>
<feature type="region of interest" description="Disordered" evidence="1">
    <location>
        <begin position="197"/>
        <end position="258"/>
    </location>
</feature>
<organism evidence="3">
    <name type="scientific">Photinus pyralis</name>
    <name type="common">Common eastern firefly</name>
    <name type="synonym">Lampyris pyralis</name>
    <dbReference type="NCBI Taxonomy" id="7054"/>
    <lineage>
        <taxon>Eukaryota</taxon>
        <taxon>Metazoa</taxon>
        <taxon>Ecdysozoa</taxon>
        <taxon>Arthropoda</taxon>
        <taxon>Hexapoda</taxon>
        <taxon>Insecta</taxon>
        <taxon>Pterygota</taxon>
        <taxon>Neoptera</taxon>
        <taxon>Endopterygota</taxon>
        <taxon>Coleoptera</taxon>
        <taxon>Polyphaga</taxon>
        <taxon>Elateriformia</taxon>
        <taxon>Elateroidea</taxon>
        <taxon>Lampyridae</taxon>
        <taxon>Lampyrinae</taxon>
        <taxon>Photinus</taxon>
    </lineage>
</organism>
<dbReference type="InterPro" id="IPR051029">
    <property type="entry name" value="mRNA_Capping_Enz/RNA_Phosphat"/>
</dbReference>
<dbReference type="InterPro" id="IPR029021">
    <property type="entry name" value="Prot-tyrosine_phosphatase-like"/>
</dbReference>
<evidence type="ECO:0000256" key="1">
    <source>
        <dbReference type="SAM" id="MobiDB-lite"/>
    </source>
</evidence>
<reference evidence="3" key="1">
    <citation type="journal article" date="2016" name="Sci. Rep.">
        <title>Molecular characterization of firefly nuptial gifts: a multi-omics approach sheds light on postcopulatory sexual selection.</title>
        <authorList>
            <person name="Al-Wathiqui N."/>
            <person name="Fallon T.R."/>
            <person name="South A."/>
            <person name="Weng J.K."/>
            <person name="Lewis S.M."/>
        </authorList>
    </citation>
    <scope>NUCLEOTIDE SEQUENCE</scope>
</reference>
<accession>A0A1Y1M8E9</accession>
<evidence type="ECO:0000259" key="2">
    <source>
        <dbReference type="PROSITE" id="PS50056"/>
    </source>
</evidence>
<evidence type="ECO:0000313" key="3">
    <source>
        <dbReference type="EMBL" id="JAV82059.1"/>
    </source>
</evidence>
<feature type="compositionally biased region" description="Basic residues" evidence="1">
    <location>
        <begin position="223"/>
        <end position="234"/>
    </location>
</feature>
<protein>
    <recommendedName>
        <fullName evidence="2">Tyrosine specific protein phosphatases domain-containing protein</fullName>
    </recommendedName>
</protein>
<dbReference type="PROSITE" id="PS50056">
    <property type="entry name" value="TYR_PHOSPHATASE_2"/>
    <property type="match status" value="1"/>
</dbReference>
<dbReference type="SUPFAM" id="SSF52799">
    <property type="entry name" value="(Phosphotyrosine protein) phosphatases II"/>
    <property type="match status" value="1"/>
</dbReference>
<dbReference type="AlphaFoldDB" id="A0A1Y1M8E9"/>
<sequence length="336" mass="39659">MKKKIPDRWLDYSPVGSVVPGTRFIPFKTPLKEEICKRHFRTTDEWFTPAILRERIPKLQLVIDLTFTDRYYNATEFSDYGIQHVKIKCPGGGQRIPPFSIIKRFNNAITEFLRSNSVNEDTLIGVHCTHGLNRTGYFICRYLVEQCKWTPEQSVKAFEIARGHKIEREVYIREINKHFSQISGQSETYPNKRSRTYSNVASESTNVNLSSATRPFRNNPQRDRRHQTRTKNKQNHFQEEPLSWRNPKDRQNLSVNPRSSCWNNRNTAQTLHLNKPSADYYQVSNVHDGLSNWGNLHERPNWRNRETPTVNNPSMSQWRCRRNYNNHDRAYYGTPN</sequence>
<dbReference type="EMBL" id="GEZM01037460">
    <property type="protein sequence ID" value="JAV82059.1"/>
    <property type="molecule type" value="Transcribed_RNA"/>
</dbReference>
<dbReference type="InterPro" id="IPR000340">
    <property type="entry name" value="Dual-sp_phosphatase_cat-dom"/>
</dbReference>
<name>A0A1Y1M8E9_PHOPY</name>
<dbReference type="Pfam" id="PF00782">
    <property type="entry name" value="DSPc"/>
    <property type="match status" value="1"/>
</dbReference>
<dbReference type="GO" id="GO:0004651">
    <property type="term" value="F:polynucleotide 5'-phosphatase activity"/>
    <property type="evidence" value="ECO:0007669"/>
    <property type="project" value="TreeGrafter"/>
</dbReference>
<feature type="compositionally biased region" description="Polar residues" evidence="1">
    <location>
        <begin position="197"/>
        <end position="219"/>
    </location>
</feature>
<proteinExistence type="predicted"/>